<dbReference type="PANTHER" id="PTHR33712:SF7">
    <property type="entry name" value="LIGHT-INDEPENDENT PROTOCHLOROPHYLLIDE REDUCTASE SUBUNIT B"/>
    <property type="match status" value="1"/>
</dbReference>
<dbReference type="GO" id="GO:0016491">
    <property type="term" value="F:oxidoreductase activity"/>
    <property type="evidence" value="ECO:0007669"/>
    <property type="project" value="InterPro"/>
</dbReference>
<dbReference type="Gene3D" id="3.40.50.1980">
    <property type="entry name" value="Nitrogenase molybdenum iron protein domain"/>
    <property type="match status" value="3"/>
</dbReference>
<evidence type="ECO:0000259" key="1">
    <source>
        <dbReference type="Pfam" id="PF00148"/>
    </source>
</evidence>
<comment type="caution">
    <text evidence="2">The sequence shown here is derived from an EMBL/GenBank/DDBJ whole genome shotgun (WGS) entry which is preliminary data.</text>
</comment>
<dbReference type="AlphaFoldDB" id="D8DUM3"/>
<dbReference type="Proteomes" id="UP000004524">
    <property type="component" value="Unassembled WGS sequence"/>
</dbReference>
<dbReference type="SUPFAM" id="SSF53807">
    <property type="entry name" value="Helical backbone' metal receptor"/>
    <property type="match status" value="1"/>
</dbReference>
<gene>
    <name evidence="2" type="ORF">PBR_2422</name>
</gene>
<dbReference type="Pfam" id="PF00148">
    <property type="entry name" value="Oxidored_nitro"/>
    <property type="match status" value="1"/>
</dbReference>
<dbReference type="InterPro" id="IPR050152">
    <property type="entry name" value="ChlB/BchB/BchZ"/>
</dbReference>
<dbReference type="PANTHER" id="PTHR33712">
    <property type="entry name" value="LIGHT-INDEPENDENT PROTOCHLOROPHYLLIDE REDUCTASE SUBUNIT B"/>
    <property type="match status" value="1"/>
</dbReference>
<proteinExistence type="predicted"/>
<sequence>MLTFENGFQGSIAAGGGNMPSANSTENDVVFGGIKTLDELIKSTLKIYEGDLFVVLTGCVGELIGDNVPDLVSNYQRAGYPIVYANTAGFKGNNLYGHEVVVDAIIDQFVGDYQGEKKKGLINLWFETPYYNHNWRGDYQELARILRGAGFEVNVLFGAENPGVEAWKRIPQAQFNLVVSPWVGIKNAEHLQKKYNQPYLHIPEIPVGEEATAKFIRQVVEYAGIDKAQSEQFIRQEADIYYYYLEHFSEFFAEYWYGMPSEFVVTADAAYALAYSKFLADQIGLIPKKVIITDNTPEKYRPAITEYFKNNISEGVSIDVEFEEDGYLVEKKIESVEFTSGKPLILGSSWELTLADKKGALFFEVATPSSETLVINRSHIGYRGALQFLERIYSASVGGR</sequence>
<evidence type="ECO:0000313" key="3">
    <source>
        <dbReference type="Proteomes" id="UP000004524"/>
    </source>
</evidence>
<protein>
    <submittedName>
        <fullName evidence="2">Nitrogenase</fullName>
    </submittedName>
</protein>
<accession>D8DUM3</accession>
<feature type="domain" description="Nitrogenase/oxidoreductase component 1" evidence="1">
    <location>
        <begin position="25"/>
        <end position="395"/>
    </location>
</feature>
<name>D8DUM3_9BACT</name>
<dbReference type="EMBL" id="ADWO01000022">
    <property type="protein sequence ID" value="EFI72877.1"/>
    <property type="molecule type" value="Genomic_DNA"/>
</dbReference>
<reference evidence="2 3" key="1">
    <citation type="journal article" date="2010" name="Microb. Ecol.">
        <title>Comparative genome analysis of Prevotella ruminicola and Prevotella bryantii: insights into their environmental niche.</title>
        <authorList>
            <consortium name="North American Consortium for Rumen Bacteria"/>
            <person name="Purushe J."/>
            <person name="Fouts D.E."/>
            <person name="Morrison M."/>
            <person name="White B.A."/>
            <person name="Mackie R.I."/>
            <person name="Coutinho P.M."/>
            <person name="Henrissat B."/>
            <person name="Nelson K.E."/>
        </authorList>
    </citation>
    <scope>NUCLEOTIDE SEQUENCE [LARGE SCALE GENOMIC DNA]</scope>
    <source>
        <strain evidence="2 3">B14</strain>
    </source>
</reference>
<keyword evidence="3" id="KW-1185">Reference proteome</keyword>
<dbReference type="InterPro" id="IPR000510">
    <property type="entry name" value="Nase/OxRdtase_comp1"/>
</dbReference>
<organism evidence="2 3">
    <name type="scientific">Segatella baroniae B14</name>
    <dbReference type="NCBI Taxonomy" id="752555"/>
    <lineage>
        <taxon>Bacteria</taxon>
        <taxon>Pseudomonadati</taxon>
        <taxon>Bacteroidota</taxon>
        <taxon>Bacteroidia</taxon>
        <taxon>Bacteroidales</taxon>
        <taxon>Prevotellaceae</taxon>
        <taxon>Segatella</taxon>
    </lineage>
</organism>
<evidence type="ECO:0000313" key="2">
    <source>
        <dbReference type="EMBL" id="EFI72877.1"/>
    </source>
</evidence>